<comment type="caution">
    <text evidence="3">The sequence shown here is derived from an EMBL/GenBank/DDBJ whole genome shotgun (WGS) entry which is preliminary data.</text>
</comment>
<keyword evidence="2" id="KW-0732">Signal</keyword>
<evidence type="ECO:0000256" key="1">
    <source>
        <dbReference type="ARBA" id="ARBA00006987"/>
    </source>
</evidence>
<dbReference type="InterPro" id="IPR042100">
    <property type="entry name" value="Bug_dom1"/>
</dbReference>
<dbReference type="OrthoDB" id="8879498at2"/>
<dbReference type="Proteomes" id="UP000231501">
    <property type="component" value="Unassembled WGS sequence"/>
</dbReference>
<sequence length="327" mass="34023">METSMKLVKVLVALMSSAVIPLAVHAQTFPEKGSTLRIIVPFAAGGGVDNAARLLAEQLRKQLGTPVVVENKAGASGTLGGKAVQTAPADGYTLLFSAATHVLAKQVLATPPYDPQTDFVPVARVGEAPLMLVIAPALEPRTLGQMIGAAKSKPDEWMAAIPAAGAPSHLATLLFAKQAGLKLTYVPYKGTQPALVDVGGNHVSLLLDSMVSLLPLAKSGKVRPLAITAEKRSPLAPEVPTMQEGGLKAFRYASWYGVWVPRGTPADRVAKLSAAVTQASSELGRNGAYAAIGIDALSEGSEQFKKFIAADVAQGSELLRSAGFKPE</sequence>
<comment type="similarity">
    <text evidence="1">Belongs to the UPF0065 (bug) family.</text>
</comment>
<evidence type="ECO:0000313" key="4">
    <source>
        <dbReference type="Proteomes" id="UP000231501"/>
    </source>
</evidence>
<dbReference type="InterPro" id="IPR005064">
    <property type="entry name" value="BUG"/>
</dbReference>
<dbReference type="CDD" id="cd07012">
    <property type="entry name" value="PBP2_Bug_TTT"/>
    <property type="match status" value="1"/>
</dbReference>
<organism evidence="3 4">
    <name type="scientific">Roseateles chitinivorans</name>
    <dbReference type="NCBI Taxonomy" id="2917965"/>
    <lineage>
        <taxon>Bacteria</taxon>
        <taxon>Pseudomonadati</taxon>
        <taxon>Pseudomonadota</taxon>
        <taxon>Betaproteobacteria</taxon>
        <taxon>Burkholderiales</taxon>
        <taxon>Sphaerotilaceae</taxon>
        <taxon>Roseateles</taxon>
    </lineage>
</organism>
<dbReference type="Gene3D" id="3.40.190.150">
    <property type="entry name" value="Bordetella uptake gene, domain 1"/>
    <property type="match status" value="1"/>
</dbReference>
<evidence type="ECO:0008006" key="5">
    <source>
        <dbReference type="Google" id="ProtNLM"/>
    </source>
</evidence>
<evidence type="ECO:0000313" key="3">
    <source>
        <dbReference type="EMBL" id="PIM51860.1"/>
    </source>
</evidence>
<keyword evidence="4" id="KW-1185">Reference proteome</keyword>
<dbReference type="PANTHER" id="PTHR42928:SF5">
    <property type="entry name" value="BLR1237 PROTEIN"/>
    <property type="match status" value="1"/>
</dbReference>
<feature type="chain" id="PRO_5013876723" description="Tripartite tricarboxylate transporter substrate binding protein" evidence="2">
    <location>
        <begin position="27"/>
        <end position="327"/>
    </location>
</feature>
<dbReference type="Gene3D" id="3.40.190.10">
    <property type="entry name" value="Periplasmic binding protein-like II"/>
    <property type="match status" value="1"/>
</dbReference>
<dbReference type="SUPFAM" id="SSF53850">
    <property type="entry name" value="Periplasmic binding protein-like II"/>
    <property type="match status" value="1"/>
</dbReference>
<dbReference type="AlphaFoldDB" id="A0A2G9C5Y9"/>
<evidence type="ECO:0000256" key="2">
    <source>
        <dbReference type="SAM" id="SignalP"/>
    </source>
</evidence>
<gene>
    <name evidence="3" type="ORF">CS062_17685</name>
</gene>
<reference evidence="3 4" key="1">
    <citation type="submission" date="2017-11" db="EMBL/GenBank/DDBJ databases">
        <title>Draft genome sequence of Mitsuaria sp. HWN-4.</title>
        <authorList>
            <person name="Gundlapally S.R."/>
        </authorList>
    </citation>
    <scope>NUCLEOTIDE SEQUENCE [LARGE SCALE GENOMIC DNA]</scope>
    <source>
        <strain evidence="3 4">HWN-4</strain>
    </source>
</reference>
<name>A0A2G9C5Y9_9BURK</name>
<dbReference type="PIRSF" id="PIRSF017082">
    <property type="entry name" value="YflP"/>
    <property type="match status" value="1"/>
</dbReference>
<dbReference type="EMBL" id="PEOG01000051">
    <property type="protein sequence ID" value="PIM51860.1"/>
    <property type="molecule type" value="Genomic_DNA"/>
</dbReference>
<dbReference type="Pfam" id="PF03401">
    <property type="entry name" value="TctC"/>
    <property type="match status" value="1"/>
</dbReference>
<protein>
    <recommendedName>
        <fullName evidence="5">Tripartite tricarboxylate transporter substrate binding protein</fullName>
    </recommendedName>
</protein>
<dbReference type="PANTHER" id="PTHR42928">
    <property type="entry name" value="TRICARBOXYLATE-BINDING PROTEIN"/>
    <property type="match status" value="1"/>
</dbReference>
<feature type="signal peptide" evidence="2">
    <location>
        <begin position="1"/>
        <end position="26"/>
    </location>
</feature>
<proteinExistence type="inferred from homology"/>
<accession>A0A2G9C5Y9</accession>